<dbReference type="InterPro" id="IPR027381">
    <property type="entry name" value="LytR/CpsA/Psr_C"/>
</dbReference>
<dbReference type="AlphaFoldDB" id="K9XZ24"/>
<feature type="transmembrane region" description="Helical" evidence="2">
    <location>
        <begin position="31"/>
        <end position="52"/>
    </location>
</feature>
<keyword evidence="2" id="KW-0472">Membrane</keyword>
<dbReference type="Gene3D" id="3.40.630.190">
    <property type="entry name" value="LCP protein"/>
    <property type="match status" value="2"/>
</dbReference>
<dbReference type="eggNOG" id="COG1316">
    <property type="taxonomic scope" value="Bacteria"/>
</dbReference>
<evidence type="ECO:0000259" key="3">
    <source>
        <dbReference type="Pfam" id="PF03816"/>
    </source>
</evidence>
<evidence type="ECO:0000259" key="4">
    <source>
        <dbReference type="Pfam" id="PF13399"/>
    </source>
</evidence>
<feature type="domain" description="Cell envelope-related transcriptional attenuator" evidence="3">
    <location>
        <begin position="117"/>
        <end position="199"/>
    </location>
</feature>
<reference evidence="6" key="1">
    <citation type="journal article" date="2013" name="Proc. Natl. Acad. Sci. U.S.A.">
        <title>Improving the coverage of the cyanobacterial phylum using diversity-driven genome sequencing.</title>
        <authorList>
            <person name="Shih P.M."/>
            <person name="Wu D."/>
            <person name="Latifi A."/>
            <person name="Axen S.D."/>
            <person name="Fewer D.P."/>
            <person name="Talla E."/>
            <person name="Calteau A."/>
            <person name="Cai F."/>
            <person name="Tandeau de Marsac N."/>
            <person name="Rippka R."/>
            <person name="Herdman M."/>
            <person name="Sivonen K."/>
            <person name="Coursin T."/>
            <person name="Laurent T."/>
            <person name="Goodwin L."/>
            <person name="Nolan M."/>
            <person name="Davenport K.W."/>
            <person name="Han C.S."/>
            <person name="Rubin E.M."/>
            <person name="Eisen J.A."/>
            <person name="Woyke T."/>
            <person name="Gugger M."/>
            <person name="Kerfeld C.A."/>
        </authorList>
    </citation>
    <scope>NUCLEOTIDE SEQUENCE [LARGE SCALE GENOMIC DNA]</scope>
    <source>
        <strain evidence="6">ATCC 29371 / PCC 7437</strain>
    </source>
</reference>
<dbReference type="InterPro" id="IPR004474">
    <property type="entry name" value="LytR_CpsA_psr"/>
</dbReference>
<evidence type="ECO:0000256" key="2">
    <source>
        <dbReference type="SAM" id="Phobius"/>
    </source>
</evidence>
<dbReference type="Pfam" id="PF03816">
    <property type="entry name" value="LytR_cpsA_psr"/>
    <property type="match status" value="1"/>
</dbReference>
<comment type="similarity">
    <text evidence="1">Belongs to the LytR/CpsA/Psr (LCP) family.</text>
</comment>
<evidence type="ECO:0000313" key="6">
    <source>
        <dbReference type="Proteomes" id="UP000010473"/>
    </source>
</evidence>
<dbReference type="STRING" id="111780.Sta7437_3892"/>
<proteinExistence type="inferred from homology"/>
<evidence type="ECO:0000256" key="1">
    <source>
        <dbReference type="ARBA" id="ARBA00006068"/>
    </source>
</evidence>
<dbReference type="InterPro" id="IPR050922">
    <property type="entry name" value="LytR/CpsA/Psr_CW_biosynth"/>
</dbReference>
<protein>
    <submittedName>
        <fullName evidence="5">Transcriptional attenuator, LytR family</fullName>
    </submittedName>
</protein>
<dbReference type="PANTHER" id="PTHR33392:SF6">
    <property type="entry name" value="POLYISOPRENYL-TEICHOIC ACID--PEPTIDOGLYCAN TEICHOIC ACID TRANSFERASE TAGU"/>
    <property type="match status" value="1"/>
</dbReference>
<dbReference type="Proteomes" id="UP000010473">
    <property type="component" value="Chromosome"/>
</dbReference>
<dbReference type="KEGG" id="scs:Sta7437_3892"/>
<feature type="domain" description="LytR/CpsA/Psr regulator C-terminal" evidence="4">
    <location>
        <begin position="335"/>
        <end position="420"/>
    </location>
</feature>
<gene>
    <name evidence="5" type="ordered locus">Sta7437_3892</name>
</gene>
<keyword evidence="2" id="KW-1133">Transmembrane helix</keyword>
<dbReference type="Pfam" id="PF13399">
    <property type="entry name" value="LytR_C"/>
    <property type="match status" value="1"/>
</dbReference>
<keyword evidence="2" id="KW-0812">Transmembrane</keyword>
<dbReference type="PANTHER" id="PTHR33392">
    <property type="entry name" value="POLYISOPRENYL-TEICHOIC ACID--PEPTIDOGLYCAN TEICHOIC ACID TRANSFERASE TAGU"/>
    <property type="match status" value="1"/>
</dbReference>
<accession>K9XZ24</accession>
<dbReference type="EMBL" id="CP003653">
    <property type="protein sequence ID" value="AFZ37376.1"/>
    <property type="molecule type" value="Genomic_DNA"/>
</dbReference>
<name>K9XZ24_STAC7</name>
<keyword evidence="6" id="KW-1185">Reference proteome</keyword>
<dbReference type="HOGENOM" id="CLU_016455_5_1_3"/>
<dbReference type="OrthoDB" id="581013at2"/>
<organism evidence="5 6">
    <name type="scientific">Stanieria cyanosphaera (strain ATCC 29371 / PCC 7437)</name>
    <dbReference type="NCBI Taxonomy" id="111780"/>
    <lineage>
        <taxon>Bacteria</taxon>
        <taxon>Bacillati</taxon>
        <taxon>Cyanobacteriota</taxon>
        <taxon>Cyanophyceae</taxon>
        <taxon>Pleurocapsales</taxon>
        <taxon>Dermocarpellaceae</taxon>
        <taxon>Stanieria</taxon>
    </lineage>
</organism>
<sequence>MLKHLKYSFYQKNQINLNFNRHQKLLSFRNGLSWGVIVSLTTILSGIIGASLTSIDPINHAIMTVIEQTKTSNLSPNQSVAKLNPNSFEQPVNILFIGIEPVKSVSDRYSPTFTGSSKTILLLQFKPHQKTLRVISIPNDSQVKISGIGQTNISNANRYGGAKFLTQVVSDNFTDLGVSPNQPLTIDGYFRVSYLALEQLNNWFITKKDVNPTILTQLRQQPHKNQNDLSNWQRQEIFLKQLHQYWHSPELTNNIPKILSSLKQYIDTNLTSAEILAIANFIHQLEPEQINLTIVPQYVKYQPKKTDLPVKMLDNDHLAQIASAETNYSLELKNLPIAVQNTTDNPELASRLLDFFKQRDFRNVYLIDHLPINLNQTEIIVERGNIAFADYLKKSLGLGRLELSPTSDANFELTIRIGEDAQYLNVEDDFIRY</sequence>
<evidence type="ECO:0000313" key="5">
    <source>
        <dbReference type="EMBL" id="AFZ37376.1"/>
    </source>
</evidence>